<feature type="domain" description="Galactose-1-phosphate uridyl transferase N-terminal" evidence="10">
    <location>
        <begin position="77"/>
        <end position="178"/>
    </location>
</feature>
<protein>
    <submittedName>
        <fullName evidence="12">UDP-glucose--hexose-1-phosphateuridylyl transferase</fullName>
        <ecNumber evidence="12">2.7.7.12</ecNumber>
    </submittedName>
</protein>
<dbReference type="GO" id="GO:0008270">
    <property type="term" value="F:zinc ion binding"/>
    <property type="evidence" value="ECO:0007669"/>
    <property type="project" value="InterPro"/>
</dbReference>
<dbReference type="InterPro" id="IPR053177">
    <property type="entry name" value="ADP-glucose_phosphorylase"/>
</dbReference>
<dbReference type="OrthoDB" id="9769064at2"/>
<evidence type="ECO:0000256" key="8">
    <source>
        <dbReference type="PIRSR" id="PIRSR000808-1"/>
    </source>
</evidence>
<dbReference type="PANTHER" id="PTHR42763">
    <property type="entry name" value="ADP-GLUCOSE PHOSPHORYLASE"/>
    <property type="match status" value="1"/>
</dbReference>
<dbReference type="UniPathway" id="UPA00214"/>
<evidence type="ECO:0000313" key="13">
    <source>
        <dbReference type="Proteomes" id="UP000000378"/>
    </source>
</evidence>
<accession>D7CKM1</accession>
<keyword evidence="6" id="KW-0299">Galactose metabolism</keyword>
<evidence type="ECO:0000259" key="10">
    <source>
        <dbReference type="Pfam" id="PF01087"/>
    </source>
</evidence>
<feature type="binding site" evidence="9">
    <location>
        <position position="166"/>
    </location>
    <ligand>
        <name>Zn(2+)</name>
        <dbReference type="ChEBI" id="CHEBI:29105"/>
    </ligand>
</feature>
<dbReference type="InterPro" id="IPR001937">
    <property type="entry name" value="GalP_UDPtransf1"/>
</dbReference>
<dbReference type="Pfam" id="PF02744">
    <property type="entry name" value="GalP_UDP_tr_C"/>
    <property type="match status" value="1"/>
</dbReference>
<evidence type="ECO:0000256" key="6">
    <source>
        <dbReference type="ARBA" id="ARBA00023144"/>
    </source>
</evidence>
<reference evidence="13" key="1">
    <citation type="journal article" date="2010" name="Stand. Genomic Sci.">
        <title>Complete genome sequence of Syntrophothermus lipocalidus type strain (TGB-C1T).</title>
        <authorList>
            <consortium name="US DOE Joint Genome Institute (JGI-PGF)"/>
            <person name="Djao O."/>
            <person name="Zhang X."/>
            <person name="Lucas S."/>
            <person name="Lapidus A."/>
            <person name="Glavina Del Rio T."/>
            <person name="Nolan M."/>
            <person name="Tice H."/>
            <person name="Cheng J."/>
            <person name="Han C."/>
            <person name="Tapia R."/>
            <person name="Goodwin L."/>
            <person name="Pitluck S."/>
            <person name="Liolios K."/>
            <person name="Ivanova N."/>
            <person name="Mavromatis K."/>
            <person name="Mikhailova N."/>
            <person name="Ovchinnikova G."/>
            <person name="Pati A."/>
            <person name="Brambilla E."/>
            <person name="Chen A."/>
            <person name="Palaniappan K."/>
            <person name="Land M."/>
            <person name="Hauser L."/>
            <person name="Chang Y."/>
            <person name="Jeffries C."/>
            <person name="Rohde M."/>
            <person name="Sikorski J."/>
            <person name="Spring S."/>
            <person name="Goker M."/>
            <person name="Detter J."/>
            <person name="Woyke T."/>
            <person name="Bristow J."/>
            <person name="Eisen J."/>
            <person name="Markowitz V."/>
            <person name="Hugenholtz P."/>
            <person name="Kyrpides N."/>
            <person name="Klenk H."/>
        </authorList>
    </citation>
    <scope>NUCLEOTIDE SEQUENCE [LARGE SCALE GENOMIC DNA]</scope>
    <source>
        <strain evidence="13">DSM 12680 / TGB-C1</strain>
    </source>
</reference>
<dbReference type="KEGG" id="slp:Slip_0472"/>
<name>D7CKM1_SYNLT</name>
<evidence type="ECO:0000259" key="11">
    <source>
        <dbReference type="Pfam" id="PF02744"/>
    </source>
</evidence>
<dbReference type="Proteomes" id="UP000000378">
    <property type="component" value="Chromosome"/>
</dbReference>
<sequence>MNELRRDYVKNRWVSISSALGWKPKDFPTMKVSAEAGQSGFCPFCEGNEEVTPPEIAAFRKEDSQVNGPGWLVRTIPNKFTAFSMEGSLEERKSGVFHRCNGLGKHEVVIETPLHGIDFHDLDMEHMEMTVAMFKMRYNDLAKDERLKYIQIYKNRGMFGGASLGHTHSQIIGLPFVPQENAGLIQYYKDHGECLICTMLKQELEAEERIVYQDEHFVVFCPYASRFAYETWIVPKRHTEHFGDIAEPEEKALAVLCKRISLAVVSSLNNASYNFIINTAPVVKSPYEPGYHWYMEFTPRLLVSHGFEIATGVYMNPVPPETAASTIREALSE</sequence>
<feature type="active site" description="Tele-UMP-histidine intermediate" evidence="8">
    <location>
        <position position="168"/>
    </location>
</feature>
<dbReference type="Gene3D" id="3.30.428.10">
    <property type="entry name" value="HIT-like"/>
    <property type="match status" value="2"/>
</dbReference>
<proteinExistence type="inferred from homology"/>
<organism evidence="12 13">
    <name type="scientific">Syntrophothermus lipocalidus (strain DSM 12680 / TGB-C1)</name>
    <dbReference type="NCBI Taxonomy" id="643648"/>
    <lineage>
        <taxon>Bacteria</taxon>
        <taxon>Bacillati</taxon>
        <taxon>Bacillota</taxon>
        <taxon>Clostridia</taxon>
        <taxon>Eubacteriales</taxon>
        <taxon>Syntrophomonadaceae</taxon>
        <taxon>Syntrophothermus</taxon>
    </lineage>
</organism>
<keyword evidence="4 9" id="KW-0479">Metal-binding</keyword>
<dbReference type="EC" id="2.7.7.12" evidence="12"/>
<dbReference type="PIRSF" id="PIRSF000808">
    <property type="entry name" value="GalT"/>
    <property type="match status" value="1"/>
</dbReference>
<evidence type="ECO:0000256" key="2">
    <source>
        <dbReference type="ARBA" id="ARBA00022679"/>
    </source>
</evidence>
<keyword evidence="13" id="KW-1185">Reference proteome</keyword>
<dbReference type="HOGENOM" id="CLU_029960_1_0_9"/>
<dbReference type="InterPro" id="IPR005850">
    <property type="entry name" value="GalP_Utransf_C"/>
</dbReference>
<evidence type="ECO:0000256" key="5">
    <source>
        <dbReference type="ARBA" id="ARBA00022833"/>
    </source>
</evidence>
<comment type="similarity">
    <text evidence="1">Belongs to the galactose-1-phosphate uridylyltransferase type 1 family.</text>
</comment>
<dbReference type="RefSeq" id="WP_013174658.1">
    <property type="nucleotide sequence ID" value="NC_014220.1"/>
</dbReference>
<dbReference type="SUPFAM" id="SSF54197">
    <property type="entry name" value="HIT-like"/>
    <property type="match status" value="2"/>
</dbReference>
<dbReference type="EMBL" id="CP002048">
    <property type="protein sequence ID" value="ADI01256.1"/>
    <property type="molecule type" value="Genomic_DNA"/>
</dbReference>
<dbReference type="STRING" id="643648.Slip_0472"/>
<evidence type="ECO:0000313" key="12">
    <source>
        <dbReference type="EMBL" id="ADI01256.1"/>
    </source>
</evidence>
<gene>
    <name evidence="12" type="ordered locus">Slip_0472</name>
</gene>
<feature type="binding site" evidence="9">
    <location>
        <position position="42"/>
    </location>
    <ligand>
        <name>Zn(2+)</name>
        <dbReference type="ChEBI" id="CHEBI:29105"/>
    </ligand>
</feature>
<dbReference type="eggNOG" id="COG1085">
    <property type="taxonomic scope" value="Bacteria"/>
</dbReference>
<keyword evidence="2 12" id="KW-0808">Transferase</keyword>
<keyword evidence="3 12" id="KW-0548">Nucleotidyltransferase</keyword>
<evidence type="ECO:0000256" key="1">
    <source>
        <dbReference type="ARBA" id="ARBA00010951"/>
    </source>
</evidence>
<feature type="domain" description="Galactose-1-phosphate uridyl transferase C-terminal" evidence="11">
    <location>
        <begin position="186"/>
        <end position="262"/>
    </location>
</feature>
<feature type="binding site" evidence="9">
    <location>
        <position position="45"/>
    </location>
    <ligand>
        <name>Zn(2+)</name>
        <dbReference type="ChEBI" id="CHEBI:29105"/>
    </ligand>
</feature>
<dbReference type="AlphaFoldDB" id="D7CKM1"/>
<comment type="cofactor">
    <cofactor evidence="9">
        <name>Zn(2+)</name>
        <dbReference type="ChEBI" id="CHEBI:29105"/>
    </cofactor>
    <text evidence="9">Binds 1 zinc ion per subunit.</text>
</comment>
<dbReference type="InterPro" id="IPR036265">
    <property type="entry name" value="HIT-like_sf"/>
</dbReference>
<dbReference type="GO" id="GO:0008108">
    <property type="term" value="F:UDP-glucose:hexose-1-phosphate uridylyltransferase activity"/>
    <property type="evidence" value="ECO:0007669"/>
    <property type="project" value="UniProtKB-EC"/>
</dbReference>
<evidence type="ECO:0000256" key="3">
    <source>
        <dbReference type="ARBA" id="ARBA00022695"/>
    </source>
</evidence>
<evidence type="ECO:0000256" key="4">
    <source>
        <dbReference type="ARBA" id="ARBA00022723"/>
    </source>
</evidence>
<feature type="binding site" evidence="9">
    <location>
        <position position="115"/>
    </location>
    <ligand>
        <name>Zn(2+)</name>
        <dbReference type="ChEBI" id="CHEBI:29105"/>
    </ligand>
</feature>
<dbReference type="InterPro" id="IPR005849">
    <property type="entry name" value="GalP_Utransf_N"/>
</dbReference>
<keyword evidence="5 9" id="KW-0862">Zinc</keyword>
<dbReference type="PANTHER" id="PTHR42763:SF2">
    <property type="entry name" value="ADP-GLUCOSE PHOSPHORYLASE"/>
    <property type="match status" value="1"/>
</dbReference>
<evidence type="ECO:0000256" key="7">
    <source>
        <dbReference type="ARBA" id="ARBA00023277"/>
    </source>
</evidence>
<dbReference type="GO" id="GO:0006012">
    <property type="term" value="P:galactose metabolic process"/>
    <property type="evidence" value="ECO:0007669"/>
    <property type="project" value="UniProtKB-UniPathway"/>
</dbReference>
<evidence type="ECO:0000256" key="9">
    <source>
        <dbReference type="PIRSR" id="PIRSR000808-3"/>
    </source>
</evidence>
<dbReference type="Pfam" id="PF01087">
    <property type="entry name" value="GalP_UDP_transf"/>
    <property type="match status" value="1"/>
</dbReference>
<reference evidence="12 13" key="2">
    <citation type="journal article" date="2010" name="Stand. Genomic Sci.">
        <title>Complete genome sequence of Syntrophothermus lipocalidus type strain (TGB-C1).</title>
        <authorList>
            <person name="Djao O.D."/>
            <person name="Zhang X."/>
            <person name="Lucas S."/>
            <person name="Lapidus A."/>
            <person name="Del Rio T.G."/>
            <person name="Nolan M."/>
            <person name="Tice H."/>
            <person name="Cheng J.F."/>
            <person name="Han C."/>
            <person name="Tapia R."/>
            <person name="Goodwin L."/>
            <person name="Pitluck S."/>
            <person name="Liolios K."/>
            <person name="Ivanova N."/>
            <person name="Mavromatis K."/>
            <person name="Mikhailova N."/>
            <person name="Ovchinnikova G."/>
            <person name="Pati A."/>
            <person name="Brambilla E."/>
            <person name="Chen A."/>
            <person name="Palaniappan K."/>
            <person name="Land M."/>
            <person name="Hauser L."/>
            <person name="Chang Y.J."/>
            <person name="Jeffries C.D."/>
            <person name="Rohde M."/>
            <person name="Sikorski J."/>
            <person name="Spring S."/>
            <person name="Goker M."/>
            <person name="Detter J.C."/>
            <person name="Woyke T."/>
            <person name="Bristow J."/>
            <person name="Eisen J.A."/>
            <person name="Markowitz V."/>
            <person name="Hugenholtz P."/>
            <person name="Kyrpides N.C."/>
            <person name="Klenk H.P."/>
        </authorList>
    </citation>
    <scope>NUCLEOTIDE SEQUENCE [LARGE SCALE GENOMIC DNA]</scope>
    <source>
        <strain evidence="13">DSM 12680 / TGB-C1</strain>
    </source>
</reference>
<keyword evidence="7" id="KW-0119">Carbohydrate metabolism</keyword>